<sequence length="191" mass="21707">MTLWLVLSFLKTRVHSTLSLVVIASCFLLITPHVKAQTVGTTTGDQVQRKIGPSGLPLPRFVSFRSGKVNMRAGPGSRYPIQWIYQRRRLPVEIIDEFDTWRQIRDWQGTTGWVHQSMLKGQRSMMITGTVRTIYDDPETTSRPVVQAEAGVIGELESCNIEDWCQVEINDISGWLQRSSLYGSYKGEVFD</sequence>
<evidence type="ECO:0008006" key="3">
    <source>
        <dbReference type="Google" id="ProtNLM"/>
    </source>
</evidence>
<proteinExistence type="predicted"/>
<comment type="caution">
    <text evidence="1">The sequence shown here is derived from an EMBL/GenBank/DDBJ whole genome shotgun (WGS) entry which is preliminary data.</text>
</comment>
<dbReference type="Gene3D" id="2.30.30.40">
    <property type="entry name" value="SH3 Domains"/>
    <property type="match status" value="1"/>
</dbReference>
<dbReference type="Pfam" id="PF06347">
    <property type="entry name" value="SH3_4"/>
    <property type="match status" value="2"/>
</dbReference>
<reference evidence="1 2" key="1">
    <citation type="submission" date="2015-03" db="EMBL/GenBank/DDBJ databases">
        <title>Genome sequence of Kiloniella sp. P1-1, isolated from the gut microflora of Pacific white shrimp, Penaeus vannamei.</title>
        <authorList>
            <person name="Shao Z."/>
            <person name="Wang L."/>
            <person name="Li X."/>
        </authorList>
    </citation>
    <scope>NUCLEOTIDE SEQUENCE [LARGE SCALE GENOMIC DNA]</scope>
    <source>
        <strain evidence="1 2">P1-1</strain>
    </source>
</reference>
<keyword evidence="2" id="KW-1185">Reference proteome</keyword>
<dbReference type="STRING" id="1549748.WH95_09230"/>
<dbReference type="Proteomes" id="UP000034491">
    <property type="component" value="Unassembled WGS sequence"/>
</dbReference>
<name>A0A0M2R630_9PROT</name>
<dbReference type="InterPro" id="IPR010466">
    <property type="entry name" value="DUF1058"/>
</dbReference>
<dbReference type="EMBL" id="LANI01000005">
    <property type="protein sequence ID" value="KKJ77332.1"/>
    <property type="molecule type" value="Genomic_DNA"/>
</dbReference>
<accession>A0A0M2R630</accession>
<gene>
    <name evidence="1" type="ORF">WH95_09230</name>
</gene>
<protein>
    <recommendedName>
        <fullName evidence="3">SH3b domain-containing protein</fullName>
    </recommendedName>
</protein>
<dbReference type="OrthoDB" id="9810773at2"/>
<evidence type="ECO:0000313" key="2">
    <source>
        <dbReference type="Proteomes" id="UP000034491"/>
    </source>
</evidence>
<dbReference type="RefSeq" id="WP_046506210.1">
    <property type="nucleotide sequence ID" value="NZ_LANI01000005.1"/>
</dbReference>
<evidence type="ECO:0000313" key="1">
    <source>
        <dbReference type="EMBL" id="KKJ77332.1"/>
    </source>
</evidence>
<dbReference type="AlphaFoldDB" id="A0A0M2R630"/>
<organism evidence="1 2">
    <name type="scientific">Kiloniella litopenaei</name>
    <dbReference type="NCBI Taxonomy" id="1549748"/>
    <lineage>
        <taxon>Bacteria</taxon>
        <taxon>Pseudomonadati</taxon>
        <taxon>Pseudomonadota</taxon>
        <taxon>Alphaproteobacteria</taxon>
        <taxon>Rhodospirillales</taxon>
        <taxon>Kiloniellaceae</taxon>
        <taxon>Kiloniella</taxon>
    </lineage>
</organism>